<reference evidence="2 3" key="1">
    <citation type="journal article" date="2018" name="Nat. Genet.">
        <title>The Rosa genome provides new insights in the design of modern roses.</title>
        <authorList>
            <person name="Bendahmane M."/>
        </authorList>
    </citation>
    <scope>NUCLEOTIDE SEQUENCE [LARGE SCALE GENOMIC DNA]</scope>
    <source>
        <strain evidence="3">cv. Old Blush</strain>
    </source>
</reference>
<dbReference type="AlphaFoldDB" id="A0A2P6SIV6"/>
<evidence type="ECO:0000313" key="3">
    <source>
        <dbReference type="Proteomes" id="UP000238479"/>
    </source>
</evidence>
<keyword evidence="1" id="KW-1133">Transmembrane helix</keyword>
<proteinExistence type="predicted"/>
<evidence type="ECO:0000256" key="1">
    <source>
        <dbReference type="SAM" id="Phobius"/>
    </source>
</evidence>
<sequence length="98" mass="11743">MCRRKYLYKKYCGRVHRVRAHSRASILVWFVAEVSFRVSTFGCLSLFLERTKEEWGLSMSFASLLWRFQNMLMDVVFGNFMVFFYLCACYEGCFQQIT</sequence>
<keyword evidence="1" id="KW-0472">Membrane</keyword>
<dbReference type="EMBL" id="PDCK01000039">
    <property type="protein sequence ID" value="PRQ58632.1"/>
    <property type="molecule type" value="Genomic_DNA"/>
</dbReference>
<dbReference type="STRING" id="74649.A0A2P6SIV6"/>
<feature type="transmembrane region" description="Helical" evidence="1">
    <location>
        <begin position="68"/>
        <end position="88"/>
    </location>
</feature>
<evidence type="ECO:0000313" key="2">
    <source>
        <dbReference type="EMBL" id="PRQ58632.1"/>
    </source>
</evidence>
<keyword evidence="3" id="KW-1185">Reference proteome</keyword>
<dbReference type="Proteomes" id="UP000238479">
    <property type="component" value="Chromosome 1"/>
</dbReference>
<comment type="caution">
    <text evidence="2">The sequence shown here is derived from an EMBL/GenBank/DDBJ whole genome shotgun (WGS) entry which is preliminary data.</text>
</comment>
<dbReference type="Gramene" id="PRQ58632">
    <property type="protein sequence ID" value="PRQ58632"/>
    <property type="gene ID" value="RchiOBHm_Chr1g0361451"/>
</dbReference>
<gene>
    <name evidence="2" type="ORF">RchiOBHm_Chr1g0361451</name>
</gene>
<protein>
    <submittedName>
        <fullName evidence="2">Uncharacterized protein</fullName>
    </submittedName>
</protein>
<keyword evidence="1" id="KW-0812">Transmembrane</keyword>
<feature type="transmembrane region" description="Helical" evidence="1">
    <location>
        <begin position="26"/>
        <end position="48"/>
    </location>
</feature>
<name>A0A2P6SIV6_ROSCH</name>
<accession>A0A2P6SIV6</accession>
<organism evidence="2 3">
    <name type="scientific">Rosa chinensis</name>
    <name type="common">China rose</name>
    <dbReference type="NCBI Taxonomy" id="74649"/>
    <lineage>
        <taxon>Eukaryota</taxon>
        <taxon>Viridiplantae</taxon>
        <taxon>Streptophyta</taxon>
        <taxon>Embryophyta</taxon>
        <taxon>Tracheophyta</taxon>
        <taxon>Spermatophyta</taxon>
        <taxon>Magnoliopsida</taxon>
        <taxon>eudicotyledons</taxon>
        <taxon>Gunneridae</taxon>
        <taxon>Pentapetalae</taxon>
        <taxon>rosids</taxon>
        <taxon>fabids</taxon>
        <taxon>Rosales</taxon>
        <taxon>Rosaceae</taxon>
        <taxon>Rosoideae</taxon>
        <taxon>Rosoideae incertae sedis</taxon>
        <taxon>Rosa</taxon>
    </lineage>
</organism>